<comment type="subcellular location">
    <subcellularLocation>
        <location evidence="1">Secreted</location>
    </subcellularLocation>
</comment>
<dbReference type="GeneID" id="99694945"/>
<accession>A0AA37W338</accession>
<evidence type="ECO:0000313" key="5">
    <source>
        <dbReference type="Proteomes" id="UP001161408"/>
    </source>
</evidence>
<evidence type="ECO:0000256" key="1">
    <source>
        <dbReference type="ARBA" id="ARBA00004613"/>
    </source>
</evidence>
<evidence type="ECO:0000256" key="3">
    <source>
        <dbReference type="SAM" id="SignalP"/>
    </source>
</evidence>
<reference evidence="4" key="1">
    <citation type="journal article" date="2014" name="Int. J. Syst. Evol. Microbiol.">
        <title>Complete genome sequence of Corynebacterium casei LMG S-19264T (=DSM 44701T), isolated from a smear-ripened cheese.</title>
        <authorList>
            <consortium name="US DOE Joint Genome Institute (JGI-PGF)"/>
            <person name="Walter F."/>
            <person name="Albersmeier A."/>
            <person name="Kalinowski J."/>
            <person name="Ruckert C."/>
        </authorList>
    </citation>
    <scope>NUCLEOTIDE SEQUENCE</scope>
    <source>
        <strain evidence="4">NBRC 103034</strain>
    </source>
</reference>
<dbReference type="InterPro" id="IPR017996">
    <property type="entry name" value="MRJP/yellow-related"/>
</dbReference>
<dbReference type="Gene3D" id="2.120.10.30">
    <property type="entry name" value="TolB, C-terminal domain"/>
    <property type="match status" value="1"/>
</dbReference>
<dbReference type="SUPFAM" id="SSF101898">
    <property type="entry name" value="NHL repeat"/>
    <property type="match status" value="1"/>
</dbReference>
<dbReference type="Proteomes" id="UP001161408">
    <property type="component" value="Unassembled WGS sequence"/>
</dbReference>
<gene>
    <name evidence="4" type="ORF">GCM10007914_29800</name>
</gene>
<sequence>MTHLKKRLIAITYSITLLVSNGALANNSELTTVATFDAQHPPGNIAITPSGRKFLSIHGFYGQNQKIMELLSDGTTKPYPNEQWAYAYNKGKGFYGVLGVNVSSDGILWMLDTSGPDHAGRLVGWDTNQEQLHKIIYLAKPTITDTSFLNDLVIDNKHGVIYIADTAQGSQAAIIIVNLKTGEARRVLQDSQYTTAENIDMVINGRTMRLGGQPARLGVNPITLDPNEDWLYFGSMSGTSVYRIATSAINNEQLSAKALEAKVMRYGTKPISDGITVDGGGNVYVTDITNGAIGVVKPNGDYEVLFKDDRLSWPDGFSYGADHKIYFTVNDLHNSPVLSNDKTQNPNKFKVMSFTPLVKGKVGR</sequence>
<protein>
    <submittedName>
        <fullName evidence="4">Periplasmic protein</fullName>
    </submittedName>
</protein>
<dbReference type="GO" id="GO:0005576">
    <property type="term" value="C:extracellular region"/>
    <property type="evidence" value="ECO:0007669"/>
    <property type="project" value="UniProtKB-SubCell"/>
</dbReference>
<dbReference type="EMBL" id="BSNE01000020">
    <property type="protein sequence ID" value="GLQ04099.1"/>
    <property type="molecule type" value="Genomic_DNA"/>
</dbReference>
<dbReference type="PANTHER" id="PTHR10009:SF18">
    <property type="entry name" value="PROTEIN YELLOW-LIKE PROTEIN"/>
    <property type="match status" value="1"/>
</dbReference>
<evidence type="ECO:0000256" key="2">
    <source>
        <dbReference type="ARBA" id="ARBA00022525"/>
    </source>
</evidence>
<proteinExistence type="predicted"/>
<comment type="caution">
    <text evidence="4">The sequence shown here is derived from an EMBL/GenBank/DDBJ whole genome shotgun (WGS) entry which is preliminary data.</text>
</comment>
<feature type="signal peptide" evidence="3">
    <location>
        <begin position="1"/>
        <end position="25"/>
    </location>
</feature>
<reference evidence="4" key="2">
    <citation type="submission" date="2023-01" db="EMBL/GenBank/DDBJ databases">
        <title>Draft genome sequence of Pseudoalteromonas tetraodonis strain NBRC 103034.</title>
        <authorList>
            <person name="Sun Q."/>
            <person name="Mori K."/>
        </authorList>
    </citation>
    <scope>NUCLEOTIDE SEQUENCE</scope>
    <source>
        <strain evidence="4">NBRC 103034</strain>
    </source>
</reference>
<keyword evidence="2" id="KW-0964">Secreted</keyword>
<feature type="chain" id="PRO_5041462027" evidence="3">
    <location>
        <begin position="26"/>
        <end position="364"/>
    </location>
</feature>
<keyword evidence="3" id="KW-0732">Signal</keyword>
<dbReference type="InterPro" id="IPR011042">
    <property type="entry name" value="6-blade_b-propeller_TolB-like"/>
</dbReference>
<name>A0AA37W338_9GAMM</name>
<organism evidence="4 5">
    <name type="scientific">Pseudoalteromonas tetraodonis GFC</name>
    <dbReference type="NCBI Taxonomy" id="1315271"/>
    <lineage>
        <taxon>Bacteria</taxon>
        <taxon>Pseudomonadati</taxon>
        <taxon>Pseudomonadota</taxon>
        <taxon>Gammaproteobacteria</taxon>
        <taxon>Alteromonadales</taxon>
        <taxon>Pseudoalteromonadaceae</taxon>
        <taxon>Pseudoalteromonas</taxon>
    </lineage>
</organism>
<dbReference type="AlphaFoldDB" id="A0AA37W338"/>
<evidence type="ECO:0000313" key="4">
    <source>
        <dbReference type="EMBL" id="GLQ04099.1"/>
    </source>
</evidence>
<dbReference type="PANTHER" id="PTHR10009">
    <property type="entry name" value="PROTEIN YELLOW-RELATED"/>
    <property type="match status" value="1"/>
</dbReference>
<keyword evidence="5" id="KW-1185">Reference proteome</keyword>
<dbReference type="Pfam" id="PF03022">
    <property type="entry name" value="MRJP"/>
    <property type="match status" value="1"/>
</dbReference>
<dbReference type="RefSeq" id="WP_013462945.1">
    <property type="nucleotide sequence ID" value="NZ_BJXY01000008.1"/>
</dbReference>